<feature type="compositionally biased region" description="Pro residues" evidence="2">
    <location>
        <begin position="76"/>
        <end position="92"/>
    </location>
</feature>
<dbReference type="Gene3D" id="3.40.630.190">
    <property type="entry name" value="LCP protein"/>
    <property type="match status" value="1"/>
</dbReference>
<evidence type="ECO:0000256" key="2">
    <source>
        <dbReference type="SAM" id="MobiDB-lite"/>
    </source>
</evidence>
<feature type="domain" description="Cell envelope-related transcriptional attenuator" evidence="4">
    <location>
        <begin position="131"/>
        <end position="275"/>
    </location>
</feature>
<dbReference type="PANTHER" id="PTHR33392:SF6">
    <property type="entry name" value="POLYISOPRENYL-TEICHOIC ACID--PEPTIDOGLYCAN TEICHOIC ACID TRANSFERASE TAGU"/>
    <property type="match status" value="1"/>
</dbReference>
<sequence length="369" mass="38499">MASTPSGPDPIGPGNSGPEPAAPAALKRRRLIAAVLSLVLVAVVAVSALLFTKPAAEVAAPVPTITDTATPTPSETTPPPPPAPAPPPPPEPIAELPAAPMNILVIGSDSRANAREQAAHTAATGESQDHRADTLMLVHIPADRHSVHVVSLMRDLYVNIPDYGYAKINTSLQVGGIPLATRTVESLMGTHIDHTVMLDFHGFRTLTDGLGGIDVNVTVPFQSTHETQHVFTPGVNHLDGQAALEFVRERYAFVDGDFQRVRNQQTFLRAILARLTSDGALHDVTAVRALVNFASGYLTVDQGFDPVGVAILAYGMRGIDPNAVVSLTLPTAGVGTAPGGASVVFPDYGGIAQVAAAMREGRLPEYAGG</sequence>
<feature type="transmembrane region" description="Helical" evidence="3">
    <location>
        <begin position="31"/>
        <end position="51"/>
    </location>
</feature>
<dbReference type="PANTHER" id="PTHR33392">
    <property type="entry name" value="POLYISOPRENYL-TEICHOIC ACID--PEPTIDOGLYCAN TEICHOIC ACID TRANSFERASE TAGU"/>
    <property type="match status" value="1"/>
</dbReference>
<dbReference type="InterPro" id="IPR004474">
    <property type="entry name" value="LytR_CpsA_psr"/>
</dbReference>
<evidence type="ECO:0000256" key="1">
    <source>
        <dbReference type="ARBA" id="ARBA00006068"/>
    </source>
</evidence>
<protein>
    <submittedName>
        <fullName evidence="5">LCP family protein</fullName>
    </submittedName>
</protein>
<accession>A0ABT1LRW0</accession>
<dbReference type="Pfam" id="PF03816">
    <property type="entry name" value="LytR_cpsA_psr"/>
    <property type="match status" value="1"/>
</dbReference>
<reference evidence="5 6" key="1">
    <citation type="submission" date="2022-06" db="EMBL/GenBank/DDBJ databases">
        <title>Pseudarthrobacter sp. strain RMG13 Genome sequencing and assembly.</title>
        <authorList>
            <person name="Kim I."/>
        </authorList>
    </citation>
    <scope>NUCLEOTIDE SEQUENCE [LARGE SCALE GENOMIC DNA]</scope>
    <source>
        <strain evidence="5 6">RMG13</strain>
    </source>
</reference>
<dbReference type="NCBIfam" id="TIGR00350">
    <property type="entry name" value="lytR_cpsA_psr"/>
    <property type="match status" value="1"/>
</dbReference>
<dbReference type="InterPro" id="IPR050922">
    <property type="entry name" value="LytR/CpsA/Psr_CW_biosynth"/>
</dbReference>
<organism evidence="5 6">
    <name type="scientific">Pseudarthrobacter humi</name>
    <dbReference type="NCBI Taxonomy" id="2952523"/>
    <lineage>
        <taxon>Bacteria</taxon>
        <taxon>Bacillati</taxon>
        <taxon>Actinomycetota</taxon>
        <taxon>Actinomycetes</taxon>
        <taxon>Micrococcales</taxon>
        <taxon>Micrococcaceae</taxon>
        <taxon>Pseudarthrobacter</taxon>
    </lineage>
</organism>
<proteinExistence type="inferred from homology"/>
<dbReference type="EMBL" id="JANCLV010000012">
    <property type="protein sequence ID" value="MCP9001192.1"/>
    <property type="molecule type" value="Genomic_DNA"/>
</dbReference>
<name>A0ABT1LRW0_9MICC</name>
<evidence type="ECO:0000256" key="3">
    <source>
        <dbReference type="SAM" id="Phobius"/>
    </source>
</evidence>
<gene>
    <name evidence="5" type="ORF">NFC73_15875</name>
</gene>
<dbReference type="Proteomes" id="UP001524318">
    <property type="component" value="Unassembled WGS sequence"/>
</dbReference>
<keyword evidence="3" id="KW-1133">Transmembrane helix</keyword>
<keyword evidence="6" id="KW-1185">Reference proteome</keyword>
<dbReference type="RefSeq" id="WP_254751706.1">
    <property type="nucleotide sequence ID" value="NZ_JANCLV010000012.1"/>
</dbReference>
<feature type="compositionally biased region" description="Low complexity" evidence="2">
    <location>
        <begin position="62"/>
        <end position="75"/>
    </location>
</feature>
<keyword evidence="3" id="KW-0812">Transmembrane</keyword>
<feature type="region of interest" description="Disordered" evidence="2">
    <location>
        <begin position="62"/>
        <end position="95"/>
    </location>
</feature>
<feature type="region of interest" description="Disordered" evidence="2">
    <location>
        <begin position="1"/>
        <end position="22"/>
    </location>
</feature>
<comment type="similarity">
    <text evidence="1">Belongs to the LytR/CpsA/Psr (LCP) family.</text>
</comment>
<evidence type="ECO:0000313" key="5">
    <source>
        <dbReference type="EMBL" id="MCP9001192.1"/>
    </source>
</evidence>
<evidence type="ECO:0000259" key="4">
    <source>
        <dbReference type="Pfam" id="PF03816"/>
    </source>
</evidence>
<comment type="caution">
    <text evidence="5">The sequence shown here is derived from an EMBL/GenBank/DDBJ whole genome shotgun (WGS) entry which is preliminary data.</text>
</comment>
<keyword evidence="3" id="KW-0472">Membrane</keyword>
<evidence type="ECO:0000313" key="6">
    <source>
        <dbReference type="Proteomes" id="UP001524318"/>
    </source>
</evidence>